<feature type="binding site" evidence="2">
    <location>
        <position position="38"/>
    </location>
    <ligand>
        <name>substrate</name>
    </ligand>
</feature>
<evidence type="ECO:0000256" key="1">
    <source>
        <dbReference type="ARBA" id="ARBA00022801"/>
    </source>
</evidence>
<gene>
    <name evidence="5" type="primary">nudB</name>
    <name evidence="5" type="ORF">KME65_13635</name>
</gene>
<dbReference type="PROSITE" id="PS00893">
    <property type="entry name" value="NUDIX_BOX"/>
    <property type="match status" value="1"/>
</dbReference>
<accession>A0A944QVG8</accession>
<feature type="binding site" evidence="2">
    <location>
        <position position="27"/>
    </location>
    <ligand>
        <name>substrate</name>
    </ligand>
</feature>
<dbReference type="InterPro" id="IPR000086">
    <property type="entry name" value="NUDIX_hydrolase_dom"/>
</dbReference>
<dbReference type="PANTHER" id="PTHR43736">
    <property type="entry name" value="ADP-RIBOSE PYROPHOSPHATASE"/>
    <property type="match status" value="1"/>
</dbReference>
<dbReference type="EMBL" id="JAHHGM010000012">
    <property type="protein sequence ID" value="MBT2989990.1"/>
    <property type="molecule type" value="Genomic_DNA"/>
</dbReference>
<dbReference type="SUPFAM" id="SSF55811">
    <property type="entry name" value="Nudix"/>
    <property type="match status" value="1"/>
</dbReference>
<protein>
    <submittedName>
        <fullName evidence="5">Dihydroneopterin triphosphate diphosphatase</fullName>
        <ecNumber evidence="5">3.6.1.67</ecNumber>
    </submittedName>
</protein>
<name>A0A944QVG8_9GAMM</name>
<dbReference type="Pfam" id="PF00293">
    <property type="entry name" value="NUDIX"/>
    <property type="match status" value="1"/>
</dbReference>
<dbReference type="NCBIfam" id="NF006961">
    <property type="entry name" value="PRK09438.1"/>
    <property type="match status" value="1"/>
</dbReference>
<evidence type="ECO:0000313" key="6">
    <source>
        <dbReference type="Proteomes" id="UP000770889"/>
    </source>
</evidence>
<evidence type="ECO:0000313" key="5">
    <source>
        <dbReference type="EMBL" id="MBT2989990.1"/>
    </source>
</evidence>
<dbReference type="PROSITE" id="PS51462">
    <property type="entry name" value="NUDIX"/>
    <property type="match status" value="1"/>
</dbReference>
<dbReference type="Gene3D" id="3.90.79.10">
    <property type="entry name" value="Nucleoside Triphosphate Pyrophosphohydrolase"/>
    <property type="match status" value="1"/>
</dbReference>
<feature type="domain" description="Nudix hydrolase" evidence="4">
    <location>
        <begin position="6"/>
        <end position="143"/>
    </location>
</feature>
<dbReference type="CDD" id="cd04664">
    <property type="entry name" value="NUDIX_DHNTPase_like"/>
    <property type="match status" value="1"/>
</dbReference>
<feature type="binding site" evidence="2">
    <location>
        <position position="132"/>
    </location>
    <ligand>
        <name>substrate</name>
    </ligand>
</feature>
<dbReference type="GO" id="GO:0046872">
    <property type="term" value="F:metal ion binding"/>
    <property type="evidence" value="ECO:0007669"/>
    <property type="project" value="UniProtKB-KW"/>
</dbReference>
<dbReference type="PANTHER" id="PTHR43736:SF1">
    <property type="entry name" value="DIHYDRONEOPTERIN TRIPHOSPHATE DIPHOSPHATASE"/>
    <property type="match status" value="1"/>
</dbReference>
<dbReference type="GO" id="GO:0019177">
    <property type="term" value="F:dihydroneopterin triphosphate pyrophosphohydrolase activity"/>
    <property type="evidence" value="ECO:0007669"/>
    <property type="project" value="UniProtKB-EC"/>
</dbReference>
<feature type="binding site" evidence="2">
    <location>
        <position position="6"/>
    </location>
    <ligand>
        <name>substrate</name>
    </ligand>
</feature>
<reference evidence="5 6" key="1">
    <citation type="submission" date="2021-05" db="EMBL/GenBank/DDBJ databases">
        <title>Genetic and Functional Diversity in Clade A Lucinid endosymbionts from the Bahamas.</title>
        <authorList>
            <person name="Giani N.M."/>
            <person name="Engel A.S."/>
            <person name="Campbell B.J."/>
        </authorList>
    </citation>
    <scope>NUCLEOTIDE SEQUENCE [LARGE SCALE GENOMIC DNA]</scope>
    <source>
        <strain evidence="5">LUC16012Gg_MoonRockCtena</strain>
    </source>
</reference>
<feature type="binding site" evidence="3">
    <location>
        <position position="114"/>
    </location>
    <ligand>
        <name>Mg(2+)</name>
        <dbReference type="ChEBI" id="CHEBI:18420"/>
    </ligand>
</feature>
<comment type="cofactor">
    <cofactor evidence="3">
        <name>Mg(2+)</name>
        <dbReference type="ChEBI" id="CHEBI:18420"/>
    </cofactor>
    <text evidence="3">Binds 1 Mg(2+) ion per subunit.</text>
</comment>
<feature type="binding site" evidence="3">
    <location>
        <position position="58"/>
    </location>
    <ligand>
        <name>Mg(2+)</name>
        <dbReference type="ChEBI" id="CHEBI:18420"/>
    </ligand>
</feature>
<feature type="binding site" evidence="3">
    <location>
        <position position="54"/>
    </location>
    <ligand>
        <name>Mg(2+)</name>
        <dbReference type="ChEBI" id="CHEBI:18420"/>
    </ligand>
</feature>
<organism evidence="5 6">
    <name type="scientific">Candidatus Thiodiazotropha taylori</name>
    <dbReference type="NCBI Taxonomy" id="2792791"/>
    <lineage>
        <taxon>Bacteria</taxon>
        <taxon>Pseudomonadati</taxon>
        <taxon>Pseudomonadota</taxon>
        <taxon>Gammaproteobacteria</taxon>
        <taxon>Chromatiales</taxon>
        <taxon>Sedimenticolaceae</taxon>
        <taxon>Candidatus Thiodiazotropha</taxon>
    </lineage>
</organism>
<dbReference type="GO" id="GO:0046656">
    <property type="term" value="P:folic acid biosynthetic process"/>
    <property type="evidence" value="ECO:0007669"/>
    <property type="project" value="InterPro"/>
</dbReference>
<dbReference type="InterPro" id="IPR003564">
    <property type="entry name" value="DHNTPase"/>
</dbReference>
<dbReference type="InterPro" id="IPR015797">
    <property type="entry name" value="NUDIX_hydrolase-like_dom_sf"/>
</dbReference>
<dbReference type="PRINTS" id="PR01404">
    <property type="entry name" value="NPPPHYDRLASE"/>
</dbReference>
<dbReference type="InterPro" id="IPR020084">
    <property type="entry name" value="NUDIX_hydrolase_CS"/>
</dbReference>
<sequence>MKKASKRPESVLVVVYTTAGEVLMLRRTRPRDFWQSVTGSLEWGESAVQAARRELYEETGILAGGSLVDLSCRETFPILPAWRSRYGAHVHANTEHWFAVRLQYRRQPRLHAKEHAEYRWVPYAQAIRLATSWTNRKAIRYLFGG</sequence>
<keyword evidence="3" id="KW-0479">Metal-binding</keyword>
<dbReference type="EC" id="3.6.1.67" evidence="5"/>
<comment type="caution">
    <text evidence="5">The sequence shown here is derived from an EMBL/GenBank/DDBJ whole genome shotgun (WGS) entry which is preliminary data.</text>
</comment>
<proteinExistence type="predicted"/>
<keyword evidence="3" id="KW-0460">Magnesium</keyword>
<evidence type="ECO:0000256" key="2">
    <source>
        <dbReference type="PIRSR" id="PIRSR603564-1"/>
    </source>
</evidence>
<evidence type="ECO:0000259" key="4">
    <source>
        <dbReference type="PROSITE" id="PS51462"/>
    </source>
</evidence>
<dbReference type="Proteomes" id="UP000770889">
    <property type="component" value="Unassembled WGS sequence"/>
</dbReference>
<dbReference type="GO" id="GO:0008828">
    <property type="term" value="F:dATP diphosphatase activity"/>
    <property type="evidence" value="ECO:0007669"/>
    <property type="project" value="InterPro"/>
</dbReference>
<keyword evidence="1 5" id="KW-0378">Hydrolase</keyword>
<evidence type="ECO:0000256" key="3">
    <source>
        <dbReference type="PIRSR" id="PIRSR603564-2"/>
    </source>
</evidence>
<dbReference type="AlphaFoldDB" id="A0A944QVG8"/>